<reference evidence="2" key="2">
    <citation type="submission" date="2014-09" db="EMBL/GenBank/DDBJ databases">
        <authorList>
            <person name="Martin A.A."/>
        </authorList>
    </citation>
    <scope>NUCLEOTIDE SEQUENCE</scope>
    <source>
        <strain evidence="2">ED321</strain>
    </source>
</reference>
<evidence type="ECO:0000313" key="2">
    <source>
        <dbReference type="Proteomes" id="UP000035682"/>
    </source>
</evidence>
<dbReference type="WBParaSite" id="SRAE_1000293300.1">
    <property type="protein sequence ID" value="SRAE_1000293300.1"/>
    <property type="gene ID" value="WBGene00259550"/>
</dbReference>
<keyword evidence="2" id="KW-1185">Reference proteome</keyword>
<evidence type="ECO:0000313" key="1">
    <source>
        <dbReference type="EMBL" id="CEF64680.1"/>
    </source>
</evidence>
<gene>
    <name evidence="1 3 4" type="ORF">SRAE_1000293300</name>
</gene>
<organism evidence="1">
    <name type="scientific">Strongyloides ratti</name>
    <name type="common">Parasitic roundworm</name>
    <dbReference type="NCBI Taxonomy" id="34506"/>
    <lineage>
        <taxon>Eukaryota</taxon>
        <taxon>Metazoa</taxon>
        <taxon>Ecdysozoa</taxon>
        <taxon>Nematoda</taxon>
        <taxon>Chromadorea</taxon>
        <taxon>Rhabditida</taxon>
        <taxon>Tylenchina</taxon>
        <taxon>Panagrolaimomorpha</taxon>
        <taxon>Strongyloidoidea</taxon>
        <taxon>Strongyloididae</taxon>
        <taxon>Strongyloides</taxon>
    </lineage>
</organism>
<proteinExistence type="predicted"/>
<name>A0A090LB14_STRRB</name>
<dbReference type="CTD" id="36377045"/>
<evidence type="ECO:0000313" key="4">
    <source>
        <dbReference type="WormBase" id="SRAE_1000293300"/>
    </source>
</evidence>
<dbReference type="AlphaFoldDB" id="A0A090LB14"/>
<protein>
    <submittedName>
        <fullName evidence="3">F-box domain-containing protein</fullName>
    </submittedName>
</protein>
<dbReference type="GeneID" id="36377045"/>
<dbReference type="RefSeq" id="XP_024503881.1">
    <property type="nucleotide sequence ID" value="XM_024650067.1"/>
</dbReference>
<reference evidence="1" key="1">
    <citation type="submission" date="2014-09" db="EMBL/GenBank/DDBJ databases">
        <authorList>
            <person name="Aslett A.Martin."/>
        </authorList>
    </citation>
    <scope>NUCLEOTIDE SEQUENCE</scope>
    <source>
        <strain evidence="1">ED321 Heterogonic</strain>
    </source>
</reference>
<evidence type="ECO:0000313" key="3">
    <source>
        <dbReference type="WBParaSite" id="SRAE_1000293300.1"/>
    </source>
</evidence>
<sequence length="542" mass="64070">MNNLDKSFLHEMIGKIFENGFDNKYYKYYNSRNVVLCCPDLIKTIFEHLTIPNDKLNFKLTCKFFYQSVKDKFYSKEESVLTDKFHTSFIMYYNGVPNWSAINVDAINNKIKNNLGNINKLVIEFGPTFHMTRSLEKFSFFKRIKILEFCGDINQHHFTIFKLSKYLQPQTITIDNFVNSWIIDKISPNEEWFFPKSMKNLTFKCDNKNCLKLLQKGLVNFYPNEIDTLNLFVSCIFSTNVTSSNDLFEATKYFKNVNIIYSGIYENTSFVKLFNSTIINSKYSKYNFFLRLSIYIDIWYQEISIICNKLLFLSLETKEYTAAGRKLLEENEVNRIYYCLSMMKSLETLIVDFSIINSGISFEKFCLVITKKLKNLQLVKCQQLNLVNLKNIANNLKNIEILSLHEVESEDITMIEIFELFPRVNCLEVFFSKSFESSKVSDVLANENRTRLKWPKTIILNIFTLFNDHNELEELRNMIRNTPLKSGQTNLAIQSYRKPSENDLLKLTRITFQKCSGCSEYFKVFKIKHFPHQYRIFMYEET</sequence>
<reference evidence="3" key="3">
    <citation type="submission" date="2020-12" db="UniProtKB">
        <authorList>
            <consortium name="WormBaseParasite"/>
        </authorList>
    </citation>
    <scope>IDENTIFICATION</scope>
</reference>
<dbReference type="WormBase" id="SRAE_1000293300">
    <property type="protein sequence ID" value="SRP11985"/>
    <property type="gene ID" value="WBGene00259550"/>
</dbReference>
<accession>A0A090LB14</accession>
<dbReference type="Proteomes" id="UP000035682">
    <property type="component" value="Unplaced"/>
</dbReference>
<dbReference type="EMBL" id="LN609528">
    <property type="protein sequence ID" value="CEF64680.1"/>
    <property type="molecule type" value="Genomic_DNA"/>
</dbReference>